<reference evidence="4" key="1">
    <citation type="journal article" date="2018" name="Front. Microbiol.">
        <title>Genome-Based Analysis Reveals the Taxonomy and Diversity of the Family Idiomarinaceae.</title>
        <authorList>
            <person name="Liu Y."/>
            <person name="Lai Q."/>
            <person name="Shao Z."/>
        </authorList>
    </citation>
    <scope>NUCLEOTIDE SEQUENCE [LARGE SCALE GENOMIC DNA]</scope>
    <source>
        <strain evidence="4">KYW314</strain>
    </source>
</reference>
<sequence>MKTIPILSSLLAAAVAASIGTTQAATLETERYSIEVNALVDGLANPWGMAFLPDSSLLITEKGGALKHVKLDGTTRTLTGVPEVVAVGQGGLLDVAIDPDFAENQLVYLSYSEADPAGGDGNSTAVARGELGDNGLENVEVIFRGAPKYNSRQHFGSRLVFSPEGHLYITLGDRGSRMQDAQTLDNHHGKVVRIWPDGGVPEDNPFVDTDGALPEIWSYGHRNVQGAALHPDSGELWTVEHGPKGGDEINIPEAGSNYGWPVVTYGVNYDNSIITRETHKDGTEQPFYYWVPSIATSNMMFYTGDAFPQWQGDLFVGALRGQQVARLDMEDGRIMHEEALLTDRVGRIRDIEQGPDGYIYVITDDRNGSLVQIKPAE</sequence>
<dbReference type="EMBL" id="PIPR01000001">
    <property type="protein sequence ID" value="RUO42220.1"/>
    <property type="molecule type" value="Genomic_DNA"/>
</dbReference>
<dbReference type="InterPro" id="IPR011042">
    <property type="entry name" value="6-blade_b-propeller_TolB-like"/>
</dbReference>
<dbReference type="SUPFAM" id="SSF50952">
    <property type="entry name" value="Soluble quinoprotein glucose dehydrogenase"/>
    <property type="match status" value="1"/>
</dbReference>
<evidence type="ECO:0000313" key="3">
    <source>
        <dbReference type="EMBL" id="RUO42220.1"/>
    </source>
</evidence>
<dbReference type="PANTHER" id="PTHR19328">
    <property type="entry name" value="HEDGEHOG-INTERACTING PROTEIN"/>
    <property type="match status" value="1"/>
</dbReference>
<dbReference type="PANTHER" id="PTHR19328:SF75">
    <property type="entry name" value="ALDOSE SUGAR DEHYDROGENASE YLII"/>
    <property type="match status" value="1"/>
</dbReference>
<dbReference type="AlphaFoldDB" id="A0A7Z7EUN4"/>
<evidence type="ECO:0000313" key="4">
    <source>
        <dbReference type="Proteomes" id="UP000287766"/>
    </source>
</evidence>
<dbReference type="InterPro" id="IPR011041">
    <property type="entry name" value="Quinoprot_gluc/sorb_DH_b-prop"/>
</dbReference>
<feature type="signal peptide" evidence="1">
    <location>
        <begin position="1"/>
        <end position="24"/>
    </location>
</feature>
<accession>A0A7Z7EUN4</accession>
<dbReference type="Proteomes" id="UP000287766">
    <property type="component" value="Unassembled WGS sequence"/>
</dbReference>
<protein>
    <submittedName>
        <fullName evidence="3">Oxidoreductase</fullName>
    </submittedName>
</protein>
<evidence type="ECO:0000259" key="2">
    <source>
        <dbReference type="Pfam" id="PF07995"/>
    </source>
</evidence>
<gene>
    <name evidence="3" type="ORF">CWE22_08770</name>
</gene>
<dbReference type="Pfam" id="PF07995">
    <property type="entry name" value="GSDH"/>
    <property type="match status" value="1"/>
</dbReference>
<proteinExistence type="predicted"/>
<dbReference type="InterPro" id="IPR012938">
    <property type="entry name" value="Glc/Sorbosone_DH"/>
</dbReference>
<dbReference type="Gene3D" id="2.120.10.30">
    <property type="entry name" value="TolB, C-terminal domain"/>
    <property type="match status" value="1"/>
</dbReference>
<keyword evidence="1" id="KW-0732">Signal</keyword>
<feature type="domain" description="Glucose/Sorbosone dehydrogenase" evidence="2">
    <location>
        <begin position="43"/>
        <end position="371"/>
    </location>
</feature>
<dbReference type="RefSeq" id="WP_169930942.1">
    <property type="nucleotide sequence ID" value="NZ_PIPR01000001.1"/>
</dbReference>
<keyword evidence="4" id="KW-1185">Reference proteome</keyword>
<evidence type="ECO:0000256" key="1">
    <source>
        <dbReference type="SAM" id="SignalP"/>
    </source>
</evidence>
<name>A0A7Z7EUN4_9GAMM</name>
<comment type="caution">
    <text evidence="3">The sequence shown here is derived from an EMBL/GenBank/DDBJ whole genome shotgun (WGS) entry which is preliminary data.</text>
</comment>
<feature type="chain" id="PRO_5031392509" evidence="1">
    <location>
        <begin position="25"/>
        <end position="377"/>
    </location>
</feature>
<organism evidence="3 4">
    <name type="scientific">Pseudidiomarina aestuarii</name>
    <dbReference type="NCBI Taxonomy" id="624146"/>
    <lineage>
        <taxon>Bacteria</taxon>
        <taxon>Pseudomonadati</taxon>
        <taxon>Pseudomonadota</taxon>
        <taxon>Gammaproteobacteria</taxon>
        <taxon>Alteromonadales</taxon>
        <taxon>Idiomarinaceae</taxon>
        <taxon>Pseudidiomarina</taxon>
    </lineage>
</organism>